<dbReference type="AlphaFoldDB" id="X0TJE1"/>
<name>X0TJE1_9ZZZZ</name>
<comment type="caution">
    <text evidence="1">The sequence shown here is derived from an EMBL/GenBank/DDBJ whole genome shotgun (WGS) entry which is preliminary data.</text>
</comment>
<protein>
    <submittedName>
        <fullName evidence="1">Uncharacterized protein</fullName>
    </submittedName>
</protein>
<sequence>MRDHGMEGLLVIDELMRLKTIGVITNAPTIMIANKAAEII</sequence>
<accession>X0TJE1</accession>
<organism evidence="1">
    <name type="scientific">marine sediment metagenome</name>
    <dbReference type="NCBI Taxonomy" id="412755"/>
    <lineage>
        <taxon>unclassified sequences</taxon>
        <taxon>metagenomes</taxon>
        <taxon>ecological metagenomes</taxon>
    </lineage>
</organism>
<reference evidence="1" key="1">
    <citation type="journal article" date="2014" name="Front. Microbiol.">
        <title>High frequency of phylogenetically diverse reductive dehalogenase-homologous genes in deep subseafloor sedimentary metagenomes.</title>
        <authorList>
            <person name="Kawai M."/>
            <person name="Futagami T."/>
            <person name="Toyoda A."/>
            <person name="Takaki Y."/>
            <person name="Nishi S."/>
            <person name="Hori S."/>
            <person name="Arai W."/>
            <person name="Tsubouchi T."/>
            <person name="Morono Y."/>
            <person name="Uchiyama I."/>
            <person name="Ito T."/>
            <person name="Fujiyama A."/>
            <person name="Inagaki F."/>
            <person name="Takami H."/>
        </authorList>
    </citation>
    <scope>NUCLEOTIDE SEQUENCE</scope>
    <source>
        <strain evidence="1">Expedition CK06-06</strain>
    </source>
</reference>
<dbReference type="EMBL" id="BARS01015724">
    <property type="protein sequence ID" value="GAF93653.1"/>
    <property type="molecule type" value="Genomic_DNA"/>
</dbReference>
<gene>
    <name evidence="1" type="ORF">S01H1_25971</name>
</gene>
<evidence type="ECO:0000313" key="1">
    <source>
        <dbReference type="EMBL" id="GAF93653.1"/>
    </source>
</evidence>
<proteinExistence type="predicted"/>